<organism evidence="3 4">
    <name type="scientific">Gonium pectorale</name>
    <name type="common">Green alga</name>
    <dbReference type="NCBI Taxonomy" id="33097"/>
    <lineage>
        <taxon>Eukaryota</taxon>
        <taxon>Viridiplantae</taxon>
        <taxon>Chlorophyta</taxon>
        <taxon>core chlorophytes</taxon>
        <taxon>Chlorophyceae</taxon>
        <taxon>CS clade</taxon>
        <taxon>Chlamydomonadales</taxon>
        <taxon>Volvocaceae</taxon>
        <taxon>Gonium</taxon>
    </lineage>
</organism>
<dbReference type="InterPro" id="IPR011990">
    <property type="entry name" value="TPR-like_helical_dom_sf"/>
</dbReference>
<reference evidence="4" key="1">
    <citation type="journal article" date="2016" name="Nat. Commun.">
        <title>The Gonium pectorale genome demonstrates co-option of cell cycle regulation during the evolution of multicellularity.</title>
        <authorList>
            <person name="Hanschen E.R."/>
            <person name="Marriage T.N."/>
            <person name="Ferris P.J."/>
            <person name="Hamaji T."/>
            <person name="Toyoda A."/>
            <person name="Fujiyama A."/>
            <person name="Neme R."/>
            <person name="Noguchi H."/>
            <person name="Minakuchi Y."/>
            <person name="Suzuki M."/>
            <person name="Kawai-Toyooka H."/>
            <person name="Smith D.R."/>
            <person name="Sparks H."/>
            <person name="Anderson J."/>
            <person name="Bakaric R."/>
            <person name="Luria V."/>
            <person name="Karger A."/>
            <person name="Kirschner M.W."/>
            <person name="Durand P.M."/>
            <person name="Michod R.E."/>
            <person name="Nozaki H."/>
            <person name="Olson B.J."/>
        </authorList>
    </citation>
    <scope>NUCLEOTIDE SEQUENCE [LARGE SCALE GENOMIC DNA]</scope>
    <source>
        <strain evidence="4">NIES-2863</strain>
    </source>
</reference>
<dbReference type="OrthoDB" id="546803at2759"/>
<dbReference type="Proteomes" id="UP000075714">
    <property type="component" value="Unassembled WGS sequence"/>
</dbReference>
<dbReference type="PANTHER" id="PTHR10130">
    <property type="entry name" value="PEROXISOMAL TARGETING SIGNAL 1 RECEPTOR PEX5"/>
    <property type="match status" value="1"/>
</dbReference>
<dbReference type="Gene3D" id="1.25.40.10">
    <property type="entry name" value="Tetratricopeptide repeat domain"/>
    <property type="match status" value="1"/>
</dbReference>
<comment type="caution">
    <text evidence="3">The sequence shown here is derived from an EMBL/GenBank/DDBJ whole genome shotgun (WGS) entry which is preliminary data.</text>
</comment>
<keyword evidence="2" id="KW-0802">TPR repeat</keyword>
<gene>
    <name evidence="3" type="ORF">GPECTOR_11g200</name>
</gene>
<dbReference type="InterPro" id="IPR024111">
    <property type="entry name" value="PEX5/PEX5L"/>
</dbReference>
<keyword evidence="4" id="KW-1185">Reference proteome</keyword>
<sequence>MGIAYANLGNYTTSAAFYVAAMGLNGGADNVWAYLRTNIACAGRLELMGPLDTKDLAALQKALPLHPPMPVQG</sequence>
<keyword evidence="1" id="KW-0677">Repeat</keyword>
<evidence type="ECO:0000256" key="2">
    <source>
        <dbReference type="ARBA" id="ARBA00022803"/>
    </source>
</evidence>
<dbReference type="GO" id="GO:0016560">
    <property type="term" value="P:protein import into peroxisome matrix, docking"/>
    <property type="evidence" value="ECO:0007669"/>
    <property type="project" value="TreeGrafter"/>
</dbReference>
<accession>A0A150GPG9</accession>
<proteinExistence type="predicted"/>
<evidence type="ECO:0000256" key="1">
    <source>
        <dbReference type="ARBA" id="ARBA00022737"/>
    </source>
</evidence>
<dbReference type="GO" id="GO:0005052">
    <property type="term" value="F:peroxisome matrix targeting signal-1 binding"/>
    <property type="evidence" value="ECO:0007669"/>
    <property type="project" value="TreeGrafter"/>
</dbReference>
<dbReference type="SUPFAM" id="SSF48452">
    <property type="entry name" value="TPR-like"/>
    <property type="match status" value="1"/>
</dbReference>
<evidence type="ECO:0000313" key="3">
    <source>
        <dbReference type="EMBL" id="KXZ51756.1"/>
    </source>
</evidence>
<evidence type="ECO:0000313" key="4">
    <source>
        <dbReference type="Proteomes" id="UP000075714"/>
    </source>
</evidence>
<dbReference type="STRING" id="33097.A0A150GPG9"/>
<dbReference type="GO" id="GO:0005829">
    <property type="term" value="C:cytosol"/>
    <property type="evidence" value="ECO:0007669"/>
    <property type="project" value="TreeGrafter"/>
</dbReference>
<name>A0A150GPG9_GONPE</name>
<dbReference type="GO" id="GO:0005778">
    <property type="term" value="C:peroxisomal membrane"/>
    <property type="evidence" value="ECO:0007669"/>
    <property type="project" value="TreeGrafter"/>
</dbReference>
<dbReference type="EMBL" id="LSYV01000012">
    <property type="protein sequence ID" value="KXZ51756.1"/>
    <property type="molecule type" value="Genomic_DNA"/>
</dbReference>
<dbReference type="PANTHER" id="PTHR10130:SF0">
    <property type="entry name" value="GH08708P"/>
    <property type="match status" value="1"/>
</dbReference>
<dbReference type="AlphaFoldDB" id="A0A150GPG9"/>
<protein>
    <submittedName>
        <fullName evidence="3">Uncharacterized protein</fullName>
    </submittedName>
</protein>